<protein>
    <recommendedName>
        <fullName evidence="1">NfeD1b N-terminal domain-containing protein</fullName>
    </recommendedName>
</protein>
<proteinExistence type="predicted"/>
<dbReference type="InterPro" id="IPR056738">
    <property type="entry name" value="NfeD1b_N"/>
</dbReference>
<dbReference type="PANTHER" id="PTHR33507:SF3">
    <property type="entry name" value="INNER MEMBRANE PROTEIN YBBJ"/>
    <property type="match status" value="1"/>
</dbReference>
<feature type="non-terminal residue" evidence="2">
    <location>
        <position position="159"/>
    </location>
</feature>
<dbReference type="EMBL" id="LAZR01033361">
    <property type="protein sequence ID" value="KKL48302.1"/>
    <property type="molecule type" value="Genomic_DNA"/>
</dbReference>
<dbReference type="Gene3D" id="3.90.226.10">
    <property type="entry name" value="2-enoyl-CoA Hydratase, Chain A, domain 1"/>
    <property type="match status" value="1"/>
</dbReference>
<evidence type="ECO:0000313" key="2">
    <source>
        <dbReference type="EMBL" id="KKL48302.1"/>
    </source>
</evidence>
<dbReference type="GO" id="GO:0005886">
    <property type="term" value="C:plasma membrane"/>
    <property type="evidence" value="ECO:0007669"/>
    <property type="project" value="TreeGrafter"/>
</dbReference>
<sequence>MKISSNVKNKHLAMVICLVFVITAAVADTEQVGGKKVYFIPVHGEINRSLTIFLRRSIEKAENEGAGYIVFDIDTFGGRVDSALQITTLIGSADFAKTVAYVTISPESTGVSWSAGALISFSCSSIYMAPGTSMGAAAPVTVGAEGSQAASEKVVSAVR</sequence>
<reference evidence="2" key="1">
    <citation type="journal article" date="2015" name="Nature">
        <title>Complex archaea that bridge the gap between prokaryotes and eukaryotes.</title>
        <authorList>
            <person name="Spang A."/>
            <person name="Saw J.H."/>
            <person name="Jorgensen S.L."/>
            <person name="Zaremba-Niedzwiedzka K."/>
            <person name="Martijn J."/>
            <person name="Lind A.E."/>
            <person name="van Eijk R."/>
            <person name="Schleper C."/>
            <person name="Guy L."/>
            <person name="Ettema T.J."/>
        </authorList>
    </citation>
    <scope>NUCLEOTIDE SEQUENCE</scope>
</reference>
<comment type="caution">
    <text evidence="2">The sequence shown here is derived from an EMBL/GenBank/DDBJ whole genome shotgun (WGS) entry which is preliminary data.</text>
</comment>
<dbReference type="AlphaFoldDB" id="A0A0F9FB69"/>
<accession>A0A0F9FB69</accession>
<dbReference type="InterPro" id="IPR029045">
    <property type="entry name" value="ClpP/crotonase-like_dom_sf"/>
</dbReference>
<dbReference type="CDD" id="cd07021">
    <property type="entry name" value="Clp_protease_NfeD_like"/>
    <property type="match status" value="1"/>
</dbReference>
<feature type="domain" description="NfeD1b N-terminal" evidence="1">
    <location>
        <begin position="36"/>
        <end position="156"/>
    </location>
</feature>
<dbReference type="SUPFAM" id="SSF52096">
    <property type="entry name" value="ClpP/crotonase"/>
    <property type="match status" value="1"/>
</dbReference>
<dbReference type="Pfam" id="PF25145">
    <property type="entry name" value="NfeD1b_N"/>
    <property type="match status" value="1"/>
</dbReference>
<dbReference type="PANTHER" id="PTHR33507">
    <property type="entry name" value="INNER MEMBRANE PROTEIN YBBJ"/>
    <property type="match status" value="1"/>
</dbReference>
<name>A0A0F9FB69_9ZZZZ</name>
<gene>
    <name evidence="2" type="ORF">LCGC14_2326880</name>
</gene>
<dbReference type="InterPro" id="IPR052165">
    <property type="entry name" value="Membrane_assoc_protease"/>
</dbReference>
<evidence type="ECO:0000259" key="1">
    <source>
        <dbReference type="Pfam" id="PF25145"/>
    </source>
</evidence>
<organism evidence="2">
    <name type="scientific">marine sediment metagenome</name>
    <dbReference type="NCBI Taxonomy" id="412755"/>
    <lineage>
        <taxon>unclassified sequences</taxon>
        <taxon>metagenomes</taxon>
        <taxon>ecological metagenomes</taxon>
    </lineage>
</organism>